<reference evidence="3" key="1">
    <citation type="submission" date="2023-06" db="EMBL/GenBank/DDBJ databases">
        <title>Genome-scale phylogeny and comparative genomics of the fungal order Sordariales.</title>
        <authorList>
            <consortium name="Lawrence Berkeley National Laboratory"/>
            <person name="Hensen N."/>
            <person name="Bonometti L."/>
            <person name="Westerberg I."/>
            <person name="Brannstrom I.O."/>
            <person name="Guillou S."/>
            <person name="Cros-Aarteil S."/>
            <person name="Calhoun S."/>
            <person name="Haridas S."/>
            <person name="Kuo A."/>
            <person name="Mondo S."/>
            <person name="Pangilinan J."/>
            <person name="Riley R."/>
            <person name="Labutti K."/>
            <person name="Andreopoulos B."/>
            <person name="Lipzen A."/>
            <person name="Chen C."/>
            <person name="Yanf M."/>
            <person name="Daum C."/>
            <person name="Ng V."/>
            <person name="Clum A."/>
            <person name="Steindorff A."/>
            <person name="Ohm R."/>
            <person name="Martin F."/>
            <person name="Silar P."/>
            <person name="Natvig D."/>
            <person name="Lalanne C."/>
            <person name="Gautier V."/>
            <person name="Ament-Velasquez S.L."/>
            <person name="Kruys A."/>
            <person name="Hutchinson M.I."/>
            <person name="Powell A.J."/>
            <person name="Barry K."/>
            <person name="Miller A.N."/>
            <person name="Grigoriev I.V."/>
            <person name="Debuchy R."/>
            <person name="Gladieux P."/>
            <person name="Thoren M.H."/>
            <person name="Johannesson H."/>
        </authorList>
    </citation>
    <scope>NUCLEOTIDE SEQUENCE</scope>
    <source>
        <strain evidence="3">CBS 606.72</strain>
    </source>
</reference>
<dbReference type="EMBL" id="JAULSU010000005">
    <property type="protein sequence ID" value="KAK0617420.1"/>
    <property type="molecule type" value="Genomic_DNA"/>
</dbReference>
<dbReference type="InterPro" id="IPR011041">
    <property type="entry name" value="Quinoprot_gluc/sorb_DH_b-prop"/>
</dbReference>
<proteinExistence type="predicted"/>
<dbReference type="InterPro" id="IPR054539">
    <property type="entry name" value="Beta-prop_PDH"/>
</dbReference>
<dbReference type="InterPro" id="IPR051262">
    <property type="entry name" value="SMP-30/CGR1_Lactonase"/>
</dbReference>
<accession>A0AA40BXN4</accession>
<dbReference type="AlphaFoldDB" id="A0AA40BXN4"/>
<keyword evidence="1" id="KW-0732">Signal</keyword>
<dbReference type="PANTHER" id="PTHR47572">
    <property type="entry name" value="LIPOPROTEIN-RELATED"/>
    <property type="match status" value="1"/>
</dbReference>
<comment type="caution">
    <text evidence="3">The sequence shown here is derived from an EMBL/GenBank/DDBJ whole genome shotgun (WGS) entry which is preliminary data.</text>
</comment>
<dbReference type="Gene3D" id="2.120.10.30">
    <property type="entry name" value="TolB, C-terminal domain"/>
    <property type="match status" value="1"/>
</dbReference>
<keyword evidence="4" id="KW-1185">Reference proteome</keyword>
<gene>
    <name evidence="3" type="ORF">B0T14DRAFT_435382</name>
</gene>
<sequence length="475" mass="50405">MRSLPAQATIVATLLQAVGTSAQGECSVNLRSEYPAARAAEGYQARLIVSGLSRPRGIIFDKSGNLLVVESRAGEVTQINFSTDDKVTCLAGSQTKTLVSMPELNHGIEISPDGKTLYASGSDKVYRWDYDAAAGTLTNQRTIVQNMDNPDHVTRTLYLSKKHPELLLVSRGSAANIDPLSADINSGISQIRAFNLSTLGSTPFDYPTSGTIVGWGLRNSVGIAEHPITSGLYSVENSADQVHRGSADIHEENPGEELNFHGILPPSPNARPPNHGYPYCLALWSPEIPSPGDLTTGSQFTYTSPLPPSNITDESCNSEFVPPRLTFQSHMAPLDIKFDSSGARAYVSFHGSWNRDSPAGYKVSAVAFDPQRGEPVDRPDSRTAAVDVLVNADVSSCPRNCFRPAGLAVDGEDRIFMTSDSTGEIYVVARTVRDEGGGGGNGGGDGLGSGAAGKGGSWGFMVGALVMGVWGLWAL</sequence>
<organism evidence="3 4">
    <name type="scientific">Immersiella caudata</name>
    <dbReference type="NCBI Taxonomy" id="314043"/>
    <lineage>
        <taxon>Eukaryota</taxon>
        <taxon>Fungi</taxon>
        <taxon>Dikarya</taxon>
        <taxon>Ascomycota</taxon>
        <taxon>Pezizomycotina</taxon>
        <taxon>Sordariomycetes</taxon>
        <taxon>Sordariomycetidae</taxon>
        <taxon>Sordariales</taxon>
        <taxon>Lasiosphaeriaceae</taxon>
        <taxon>Immersiella</taxon>
    </lineage>
</organism>
<name>A0AA40BXN4_9PEZI</name>
<dbReference type="Pfam" id="PF22807">
    <property type="entry name" value="TrAA12"/>
    <property type="match status" value="1"/>
</dbReference>
<feature type="signal peptide" evidence="1">
    <location>
        <begin position="1"/>
        <end position="22"/>
    </location>
</feature>
<dbReference type="Proteomes" id="UP001175000">
    <property type="component" value="Unassembled WGS sequence"/>
</dbReference>
<dbReference type="SUPFAM" id="SSF50952">
    <property type="entry name" value="Soluble quinoprotein glucose dehydrogenase"/>
    <property type="match status" value="1"/>
</dbReference>
<evidence type="ECO:0000259" key="2">
    <source>
        <dbReference type="Pfam" id="PF22807"/>
    </source>
</evidence>
<dbReference type="PANTHER" id="PTHR47572:SF4">
    <property type="entry name" value="LACTONASE DRP35"/>
    <property type="match status" value="1"/>
</dbReference>
<evidence type="ECO:0000313" key="4">
    <source>
        <dbReference type="Proteomes" id="UP001175000"/>
    </source>
</evidence>
<dbReference type="InterPro" id="IPR011042">
    <property type="entry name" value="6-blade_b-propeller_TolB-like"/>
</dbReference>
<feature type="chain" id="PRO_5041455873" evidence="1">
    <location>
        <begin position="23"/>
        <end position="475"/>
    </location>
</feature>
<protein>
    <submittedName>
        <fullName evidence="3">Soluble quino protein glucose/sorbosone dehydrogenase</fullName>
    </submittedName>
</protein>
<feature type="domain" description="Pyrroloquinoline quinone-dependent pyranose dehydrogenase beta-propeller" evidence="2">
    <location>
        <begin position="39"/>
        <end position="430"/>
    </location>
</feature>
<evidence type="ECO:0000256" key="1">
    <source>
        <dbReference type="SAM" id="SignalP"/>
    </source>
</evidence>
<evidence type="ECO:0000313" key="3">
    <source>
        <dbReference type="EMBL" id="KAK0617420.1"/>
    </source>
</evidence>